<comment type="similarity">
    <text evidence="1">Belongs to the transcriptional regulatory Fis family.</text>
</comment>
<reference evidence="6 7" key="1">
    <citation type="submission" date="2018-05" db="EMBL/GenBank/DDBJ databases">
        <title>Abyssibacter profundi OUC007T gen. nov., sp. nov, a marine bacterium isolated from seawater of the Mariana Trench.</title>
        <authorList>
            <person name="Zhou S."/>
        </authorList>
    </citation>
    <scope>NUCLEOTIDE SEQUENCE [LARGE SCALE GENOMIC DNA]</scope>
    <source>
        <strain evidence="6 7">OUC007</strain>
    </source>
</reference>
<protein>
    <recommendedName>
        <fullName evidence="3">Putative Fis-like DNA-binding protein</fullName>
    </recommendedName>
</protein>
<dbReference type="EMBL" id="QEQK01000009">
    <property type="protein sequence ID" value="PWN55647.1"/>
    <property type="molecule type" value="Genomic_DNA"/>
</dbReference>
<evidence type="ECO:0000256" key="4">
    <source>
        <dbReference type="SAM" id="MobiDB-lite"/>
    </source>
</evidence>
<dbReference type="SUPFAM" id="SSF46689">
    <property type="entry name" value="Homeodomain-like"/>
    <property type="match status" value="1"/>
</dbReference>
<evidence type="ECO:0000313" key="6">
    <source>
        <dbReference type="EMBL" id="PWN55647.1"/>
    </source>
</evidence>
<accession>A0A363UJU7</accession>
<dbReference type="InterPro" id="IPR050207">
    <property type="entry name" value="Trans_regulatory_Fis"/>
</dbReference>
<dbReference type="PRINTS" id="PR01591">
    <property type="entry name" value="DNABINDNGFIS"/>
</dbReference>
<dbReference type="GO" id="GO:0006355">
    <property type="term" value="P:regulation of DNA-templated transcription"/>
    <property type="evidence" value="ECO:0007669"/>
    <property type="project" value="InterPro"/>
</dbReference>
<feature type="domain" description="DNA binding HTH" evidence="5">
    <location>
        <begin position="51"/>
        <end position="90"/>
    </location>
</feature>
<gene>
    <name evidence="6" type="ORF">DEH80_11110</name>
</gene>
<dbReference type="InterPro" id="IPR009057">
    <property type="entry name" value="Homeodomain-like_sf"/>
</dbReference>
<evidence type="ECO:0000256" key="3">
    <source>
        <dbReference type="ARBA" id="ARBA00029540"/>
    </source>
</evidence>
<feature type="region of interest" description="Disordered" evidence="4">
    <location>
        <begin position="1"/>
        <end position="22"/>
    </location>
</feature>
<evidence type="ECO:0000256" key="1">
    <source>
        <dbReference type="ARBA" id="ARBA00008559"/>
    </source>
</evidence>
<evidence type="ECO:0000313" key="7">
    <source>
        <dbReference type="Proteomes" id="UP000251800"/>
    </source>
</evidence>
<comment type="caution">
    <text evidence="6">The sequence shown here is derived from an EMBL/GenBank/DDBJ whole genome shotgun (WGS) entry which is preliminary data.</text>
</comment>
<keyword evidence="7" id="KW-1185">Reference proteome</keyword>
<dbReference type="Pfam" id="PF02954">
    <property type="entry name" value="HTH_8"/>
    <property type="match status" value="1"/>
</dbReference>
<name>A0A363UJU7_9GAMM</name>
<evidence type="ECO:0000256" key="2">
    <source>
        <dbReference type="ARBA" id="ARBA00023125"/>
    </source>
</evidence>
<dbReference type="GO" id="GO:0043565">
    <property type="term" value="F:sequence-specific DNA binding"/>
    <property type="evidence" value="ECO:0007669"/>
    <property type="project" value="InterPro"/>
</dbReference>
<dbReference type="PRINTS" id="PR01590">
    <property type="entry name" value="HTHFIS"/>
</dbReference>
<dbReference type="AlphaFoldDB" id="A0A363UJU7"/>
<dbReference type="OrthoDB" id="9802388at2"/>
<dbReference type="InterPro" id="IPR005412">
    <property type="entry name" value="Fis_DNA-bd"/>
</dbReference>
<dbReference type="PANTHER" id="PTHR47918:SF1">
    <property type="entry name" value="DNA-BINDING PROTEIN FIS"/>
    <property type="match status" value="1"/>
</dbReference>
<dbReference type="PANTHER" id="PTHR47918">
    <property type="entry name" value="DNA-BINDING PROTEIN FIS"/>
    <property type="match status" value="1"/>
</dbReference>
<organism evidence="6 7">
    <name type="scientific">Abyssibacter profundi</name>
    <dbReference type="NCBI Taxonomy" id="2182787"/>
    <lineage>
        <taxon>Bacteria</taxon>
        <taxon>Pseudomonadati</taxon>
        <taxon>Pseudomonadota</taxon>
        <taxon>Gammaproteobacteria</taxon>
        <taxon>Chromatiales</taxon>
        <taxon>Oceanococcaceae</taxon>
        <taxon>Abyssibacter</taxon>
    </lineage>
</organism>
<sequence length="95" mass="10388">MPDENPHDHADPMNNGSVPLRPLREHVADSLAHYLGQLNGSAPCDLYQMVIDQVEAPLLQAVLDYSDGNQSRAAAILGLNRGTLRKKLKAHGLHE</sequence>
<dbReference type="Proteomes" id="UP000251800">
    <property type="component" value="Unassembled WGS sequence"/>
</dbReference>
<evidence type="ECO:0000259" key="5">
    <source>
        <dbReference type="Pfam" id="PF02954"/>
    </source>
</evidence>
<dbReference type="InterPro" id="IPR002197">
    <property type="entry name" value="HTH_Fis"/>
</dbReference>
<proteinExistence type="inferred from homology"/>
<dbReference type="Gene3D" id="1.10.10.60">
    <property type="entry name" value="Homeodomain-like"/>
    <property type="match status" value="1"/>
</dbReference>
<dbReference type="NCBIfam" id="NF001659">
    <property type="entry name" value="PRK00430.1"/>
    <property type="match status" value="1"/>
</dbReference>
<keyword evidence="2 6" id="KW-0238">DNA-binding</keyword>
<feature type="compositionally biased region" description="Basic and acidic residues" evidence="4">
    <location>
        <begin position="1"/>
        <end position="11"/>
    </location>
</feature>